<evidence type="ECO:0000313" key="2">
    <source>
        <dbReference type="EMBL" id="KZT54522.1"/>
    </source>
</evidence>
<name>A0A165EBR6_9BASI</name>
<dbReference type="InterPro" id="IPR036069">
    <property type="entry name" value="DUF34/NIF3_sf"/>
</dbReference>
<feature type="region of interest" description="Disordered" evidence="1">
    <location>
        <begin position="87"/>
        <end position="108"/>
    </location>
</feature>
<gene>
    <name evidence="2" type="ORF">CALCODRAFT_519329</name>
</gene>
<organism evidence="2 3">
    <name type="scientific">Calocera cornea HHB12733</name>
    <dbReference type="NCBI Taxonomy" id="1353952"/>
    <lineage>
        <taxon>Eukaryota</taxon>
        <taxon>Fungi</taxon>
        <taxon>Dikarya</taxon>
        <taxon>Basidiomycota</taxon>
        <taxon>Agaricomycotina</taxon>
        <taxon>Dacrymycetes</taxon>
        <taxon>Dacrymycetales</taxon>
        <taxon>Dacrymycetaceae</taxon>
        <taxon>Calocera</taxon>
    </lineage>
</organism>
<dbReference type="InParanoid" id="A0A165EBR6"/>
<reference evidence="2 3" key="1">
    <citation type="journal article" date="2016" name="Mol. Biol. Evol.">
        <title>Comparative Genomics of Early-Diverging Mushroom-Forming Fungi Provides Insights into the Origins of Lignocellulose Decay Capabilities.</title>
        <authorList>
            <person name="Nagy L.G."/>
            <person name="Riley R."/>
            <person name="Tritt A."/>
            <person name="Adam C."/>
            <person name="Daum C."/>
            <person name="Floudas D."/>
            <person name="Sun H."/>
            <person name="Yadav J.S."/>
            <person name="Pangilinan J."/>
            <person name="Larsson K.H."/>
            <person name="Matsuura K."/>
            <person name="Barry K."/>
            <person name="Labutti K."/>
            <person name="Kuo R."/>
            <person name="Ohm R.A."/>
            <person name="Bhattacharya S.S."/>
            <person name="Shirouzu T."/>
            <person name="Yoshinaga Y."/>
            <person name="Martin F.M."/>
            <person name="Grigoriev I.V."/>
            <person name="Hibbett D.S."/>
        </authorList>
    </citation>
    <scope>NUCLEOTIDE SEQUENCE [LARGE SCALE GENOMIC DNA]</scope>
    <source>
        <strain evidence="2 3">HHB12733</strain>
    </source>
</reference>
<evidence type="ECO:0000256" key="1">
    <source>
        <dbReference type="SAM" id="MobiDB-lite"/>
    </source>
</evidence>
<keyword evidence="3" id="KW-1185">Reference proteome</keyword>
<accession>A0A165EBR6</accession>
<dbReference type="OrthoDB" id="2592744at2759"/>
<feature type="region of interest" description="Disordered" evidence="1">
    <location>
        <begin position="166"/>
        <end position="199"/>
    </location>
</feature>
<dbReference type="SUPFAM" id="SSF102705">
    <property type="entry name" value="NIF3 (NGG1p interacting factor 3)-like"/>
    <property type="match status" value="1"/>
</dbReference>
<evidence type="ECO:0000313" key="3">
    <source>
        <dbReference type="Proteomes" id="UP000076842"/>
    </source>
</evidence>
<sequence length="350" mass="38533">MNATCQNPPHPAARQHWHSVSHAQLIAFFQHHLGLSSADISSPGPEPRRSVPFVYHTPVARDKAYDPSRFHTARLLLALAPSPELYDRLSPSSAAPRPPASASSRKRRTATAIFLHRPWGLDRKRLPRGTLALAEHEAYDERLTVGWNAALVRGLLGALPGLEPGQDLDRDLDVGEKRGKAQDQDQDQDQDRDERDWISLRGYKTSPSRRIGLLAPLAKSTSTMQALSQRIQLEFGGCEACELNGSPGRRCSVLACLNAFSEEVARRVERVVRERGWDRGEGAAGGMGGVLCLTGAAKEAGMRVARELGMGVVAVGHRRCEMWGLQYLARRASEEFGERLEVVDLDAVDE</sequence>
<protein>
    <submittedName>
        <fullName evidence="2">Uncharacterized protein</fullName>
    </submittedName>
</protein>
<dbReference type="Proteomes" id="UP000076842">
    <property type="component" value="Unassembled WGS sequence"/>
</dbReference>
<dbReference type="AlphaFoldDB" id="A0A165EBR6"/>
<feature type="compositionally biased region" description="Low complexity" evidence="1">
    <location>
        <begin position="90"/>
        <end position="103"/>
    </location>
</feature>
<feature type="compositionally biased region" description="Basic and acidic residues" evidence="1">
    <location>
        <begin position="167"/>
        <end position="183"/>
    </location>
</feature>
<proteinExistence type="predicted"/>
<dbReference type="EMBL" id="KV424012">
    <property type="protein sequence ID" value="KZT54522.1"/>
    <property type="molecule type" value="Genomic_DNA"/>
</dbReference>